<dbReference type="InterPro" id="IPR053781">
    <property type="entry name" value="F-box_AtFBL13-like"/>
</dbReference>
<dbReference type="InParanoid" id="A0A1Q3BH08"/>
<reference evidence="3" key="1">
    <citation type="submission" date="2016-04" db="EMBL/GenBank/DDBJ databases">
        <title>Cephalotus genome sequencing.</title>
        <authorList>
            <person name="Fukushima K."/>
            <person name="Hasebe M."/>
            <person name="Fang X."/>
        </authorList>
    </citation>
    <scope>NUCLEOTIDE SEQUENCE [LARGE SCALE GENOMIC DNA]</scope>
    <source>
        <strain evidence="3">cv. St1</strain>
    </source>
</reference>
<dbReference type="Pfam" id="PF08387">
    <property type="entry name" value="FBD"/>
    <property type="match status" value="1"/>
</dbReference>
<dbReference type="SUPFAM" id="SSF81383">
    <property type="entry name" value="F-box domain"/>
    <property type="match status" value="1"/>
</dbReference>
<dbReference type="SUPFAM" id="SSF52047">
    <property type="entry name" value="RNI-like"/>
    <property type="match status" value="1"/>
</dbReference>
<organism evidence="2 3">
    <name type="scientific">Cephalotus follicularis</name>
    <name type="common">Albany pitcher plant</name>
    <dbReference type="NCBI Taxonomy" id="3775"/>
    <lineage>
        <taxon>Eukaryota</taxon>
        <taxon>Viridiplantae</taxon>
        <taxon>Streptophyta</taxon>
        <taxon>Embryophyta</taxon>
        <taxon>Tracheophyta</taxon>
        <taxon>Spermatophyta</taxon>
        <taxon>Magnoliopsida</taxon>
        <taxon>eudicotyledons</taxon>
        <taxon>Gunneridae</taxon>
        <taxon>Pentapetalae</taxon>
        <taxon>rosids</taxon>
        <taxon>fabids</taxon>
        <taxon>Oxalidales</taxon>
        <taxon>Cephalotaceae</taxon>
        <taxon>Cephalotus</taxon>
    </lineage>
</organism>
<dbReference type="PANTHER" id="PTHR31900:SF34">
    <property type="entry name" value="EMB|CAB62440.1-RELATED"/>
    <property type="match status" value="1"/>
</dbReference>
<comment type="caution">
    <text evidence="2">The sequence shown here is derived from an EMBL/GenBank/DDBJ whole genome shotgun (WGS) entry which is preliminary data.</text>
</comment>
<protein>
    <submittedName>
        <fullName evidence="2">F-box domain-containing protein/FBD domain-containing protein</fullName>
    </submittedName>
</protein>
<dbReference type="STRING" id="3775.A0A1Q3BH08"/>
<keyword evidence="3" id="KW-1185">Reference proteome</keyword>
<dbReference type="CDD" id="cd22160">
    <property type="entry name" value="F-box_AtFBL13-like"/>
    <property type="match status" value="1"/>
</dbReference>
<dbReference type="Proteomes" id="UP000187406">
    <property type="component" value="Unassembled WGS sequence"/>
</dbReference>
<dbReference type="Pfam" id="PF24758">
    <property type="entry name" value="LRR_At5g56370"/>
    <property type="match status" value="1"/>
</dbReference>
<gene>
    <name evidence="2" type="ORF">CFOL_v3_10796</name>
</gene>
<dbReference type="EMBL" id="BDDD01000532">
    <property type="protein sequence ID" value="GAV67290.1"/>
    <property type="molecule type" value="Genomic_DNA"/>
</dbReference>
<proteinExistence type="predicted"/>
<dbReference type="PANTHER" id="PTHR31900">
    <property type="entry name" value="F-BOX/RNI SUPERFAMILY PROTEIN-RELATED"/>
    <property type="match status" value="1"/>
</dbReference>
<dbReference type="Pfam" id="PF00646">
    <property type="entry name" value="F-box"/>
    <property type="match status" value="1"/>
</dbReference>
<dbReference type="Gene3D" id="3.80.10.10">
    <property type="entry name" value="Ribonuclease Inhibitor"/>
    <property type="match status" value="1"/>
</dbReference>
<dbReference type="InterPro" id="IPR036047">
    <property type="entry name" value="F-box-like_dom_sf"/>
</dbReference>
<evidence type="ECO:0000313" key="3">
    <source>
        <dbReference type="Proteomes" id="UP000187406"/>
    </source>
</evidence>
<dbReference type="SMART" id="SM00579">
    <property type="entry name" value="FBD"/>
    <property type="match status" value="1"/>
</dbReference>
<evidence type="ECO:0000259" key="1">
    <source>
        <dbReference type="PROSITE" id="PS50181"/>
    </source>
</evidence>
<dbReference type="Gene3D" id="1.20.1280.50">
    <property type="match status" value="1"/>
</dbReference>
<dbReference type="InterPro" id="IPR032675">
    <property type="entry name" value="LRR_dom_sf"/>
</dbReference>
<name>A0A1Q3BH08_CEPFO</name>
<dbReference type="OrthoDB" id="1298252at2759"/>
<dbReference type="AlphaFoldDB" id="A0A1Q3BH08"/>
<dbReference type="InterPro" id="IPR055411">
    <property type="entry name" value="LRR_FXL15/At3g58940/PEG3-like"/>
</dbReference>
<evidence type="ECO:0000313" key="2">
    <source>
        <dbReference type="EMBL" id="GAV67290.1"/>
    </source>
</evidence>
<feature type="domain" description="F-box" evidence="1">
    <location>
        <begin position="13"/>
        <end position="65"/>
    </location>
</feature>
<sequence length="465" mass="53107">MHSKKCNAKNGNLDIISTLPDAVLGHILSFLLTGDAVATSVLSKRWKYLWTLIHNLEFDSIFCRGKRTCDKSCFVKFVDRVLDCCQSQNIQKFDLRFYGFSPIELPSVHRWICYSVERNVYELRLRFPLETEGPVKLPKCLSTCRSLVLLELDSDFVFEIPSSVACFPSLKILHVSARNPDGELMEKLFVSCPILEDLTLYGNIEGCDDPLTFNIAVPTLKKLAIDLTVEEFHYCSVHTFVVKAPNLEYLKIQDDTLECYTLNEMPSFCQVYVDVGNMLINQMGATKDEVNHAMELIRGIKNTKSLELSFSTMAILSYAFEDNVLIFPNLTHLKVGIDSCFGWKLLQNFLKNSPNLEALVLKKEHTDSSIYPYENELEEPAHVGYDWIPPENVPSCLLFHLKTIHIKDIEGEEDELGVIKYLLENGLVLEKMSIKLSPYSTKELFNENMITMFPMGSKNCRIKFV</sequence>
<dbReference type="PROSITE" id="PS50181">
    <property type="entry name" value="FBOX"/>
    <property type="match status" value="1"/>
</dbReference>
<dbReference type="InterPro" id="IPR006566">
    <property type="entry name" value="FBD"/>
</dbReference>
<accession>A0A1Q3BH08</accession>
<dbReference type="InterPro" id="IPR050232">
    <property type="entry name" value="FBL13/AtMIF1-like"/>
</dbReference>
<dbReference type="InterPro" id="IPR001810">
    <property type="entry name" value="F-box_dom"/>
</dbReference>